<feature type="domain" description="BTB" evidence="1">
    <location>
        <begin position="40"/>
        <end position="103"/>
    </location>
</feature>
<dbReference type="InterPro" id="IPR013320">
    <property type="entry name" value="ConA-like_dom_sf"/>
</dbReference>
<dbReference type="PROSITE" id="PS50097">
    <property type="entry name" value="BTB"/>
    <property type="match status" value="1"/>
</dbReference>
<dbReference type="AlphaFoldDB" id="A0A6G0XU10"/>
<dbReference type="InterPro" id="IPR011333">
    <property type="entry name" value="SKP1/BTB/POZ_sf"/>
</dbReference>
<reference evidence="2 3" key="1">
    <citation type="submission" date="2019-07" db="EMBL/GenBank/DDBJ databases">
        <title>Genomics analysis of Aphanomyces spp. identifies a new class of oomycete effector associated with host adaptation.</title>
        <authorList>
            <person name="Gaulin E."/>
        </authorList>
    </citation>
    <scope>NUCLEOTIDE SEQUENCE [LARGE SCALE GENOMIC DNA]</scope>
    <source>
        <strain evidence="2 3">ATCC 201684</strain>
    </source>
</reference>
<dbReference type="PANTHER" id="PTHR14499">
    <property type="entry name" value="POTASSIUM CHANNEL TETRAMERIZATION DOMAIN-CONTAINING"/>
    <property type="match status" value="1"/>
</dbReference>
<dbReference type="CDD" id="cd18316">
    <property type="entry name" value="BTB_POZ_KCTD-like"/>
    <property type="match status" value="1"/>
</dbReference>
<dbReference type="SUPFAM" id="SSF49899">
    <property type="entry name" value="Concanavalin A-like lectins/glucanases"/>
    <property type="match status" value="1"/>
</dbReference>
<organism evidence="2 3">
    <name type="scientific">Aphanomyces euteiches</name>
    <dbReference type="NCBI Taxonomy" id="100861"/>
    <lineage>
        <taxon>Eukaryota</taxon>
        <taxon>Sar</taxon>
        <taxon>Stramenopiles</taxon>
        <taxon>Oomycota</taxon>
        <taxon>Saprolegniomycetes</taxon>
        <taxon>Saprolegniales</taxon>
        <taxon>Verrucalvaceae</taxon>
        <taxon>Aphanomyces</taxon>
    </lineage>
</organism>
<evidence type="ECO:0000313" key="2">
    <source>
        <dbReference type="EMBL" id="KAF0744028.1"/>
    </source>
</evidence>
<dbReference type="InterPro" id="IPR043136">
    <property type="entry name" value="B30.2/SPRY_sf"/>
</dbReference>
<evidence type="ECO:0000313" key="3">
    <source>
        <dbReference type="Proteomes" id="UP000481153"/>
    </source>
</evidence>
<dbReference type="InterPro" id="IPR000210">
    <property type="entry name" value="BTB/POZ_dom"/>
</dbReference>
<dbReference type="Pfam" id="PF02214">
    <property type="entry name" value="BTB_2"/>
    <property type="match status" value="1"/>
</dbReference>
<dbReference type="Gene3D" id="2.60.120.920">
    <property type="match status" value="1"/>
</dbReference>
<protein>
    <recommendedName>
        <fullName evidence="1">BTB domain-containing protein</fullName>
    </recommendedName>
</protein>
<dbReference type="Proteomes" id="UP000481153">
    <property type="component" value="Unassembled WGS sequence"/>
</dbReference>
<keyword evidence="3" id="KW-1185">Reference proteome</keyword>
<evidence type="ECO:0000259" key="1">
    <source>
        <dbReference type="PROSITE" id="PS50097"/>
    </source>
</evidence>
<gene>
    <name evidence="2" type="ORF">Ae201684_001661</name>
</gene>
<proteinExistence type="predicted"/>
<dbReference type="InterPro" id="IPR003131">
    <property type="entry name" value="T1-type_BTB"/>
</dbReference>
<dbReference type="SUPFAM" id="SSF54695">
    <property type="entry name" value="POZ domain"/>
    <property type="match status" value="1"/>
</dbReference>
<accession>A0A6G0XU10</accession>
<comment type="caution">
    <text evidence="2">The sequence shown here is derived from an EMBL/GenBank/DDBJ whole genome shotgun (WGS) entry which is preliminary data.</text>
</comment>
<dbReference type="EMBL" id="VJMJ01000012">
    <property type="protein sequence ID" value="KAF0744028.1"/>
    <property type="molecule type" value="Genomic_DNA"/>
</dbReference>
<sequence length="296" mass="33045">MSKADVDEDTTSQIQALESKLATWEVLERRVQENIDAAPSVITLDVGGTLFKTSKATLLSVEDSYFHAMLGSGLWQPDGPNNTYFLDLDPTTFQYIMAYLRTGIFYADVLNPWEKAQLQFSVDYLNIPLAIPATDSAKDKFPEWKWDPATITPGMKLSEENRVVHALQAHFTRGYYQWMNVRGTLVNPTHFRVRIDSLSDDTFVGLAPVGNPQKNGYFLRLKNGQLRSPRGNIAGQYHPSGLKATDVLSVHYIDSNISFGKNGQDLGVAFKVEDQTVELFPSVLSYAVVKVTIISS</sequence>
<dbReference type="GO" id="GO:0051260">
    <property type="term" value="P:protein homooligomerization"/>
    <property type="evidence" value="ECO:0007669"/>
    <property type="project" value="InterPro"/>
</dbReference>
<name>A0A6G0XU10_9STRA</name>
<dbReference type="VEuPathDB" id="FungiDB:AeMF1_013018"/>
<dbReference type="PANTHER" id="PTHR14499:SF136">
    <property type="entry name" value="GH08630P"/>
    <property type="match status" value="1"/>
</dbReference>
<dbReference type="Gene3D" id="3.30.710.10">
    <property type="entry name" value="Potassium Channel Kv1.1, Chain A"/>
    <property type="match status" value="1"/>
</dbReference>